<proteinExistence type="predicted"/>
<protein>
    <submittedName>
        <fullName evidence="5">Transcriptional regulator, LacI family</fullName>
    </submittedName>
</protein>
<dbReference type="Gene3D" id="1.10.260.40">
    <property type="entry name" value="lambda repressor-like DNA-binding domains"/>
    <property type="match status" value="1"/>
</dbReference>
<dbReference type="GO" id="GO:0003700">
    <property type="term" value="F:DNA-binding transcription factor activity"/>
    <property type="evidence" value="ECO:0007669"/>
    <property type="project" value="TreeGrafter"/>
</dbReference>
<accession>A0A1G5RY75</accession>
<dbReference type="CDD" id="cd06267">
    <property type="entry name" value="PBP1_LacI_sugar_binding-like"/>
    <property type="match status" value="1"/>
</dbReference>
<dbReference type="SUPFAM" id="SSF47413">
    <property type="entry name" value="lambda repressor-like DNA-binding domains"/>
    <property type="match status" value="1"/>
</dbReference>
<sequence>MTIKDIAKLAGVSVSTVSRVLNDHPDVSETAKEKVLAVVDEYNYIPNTSARDLGKSSSDNIGLVVRGISNPFYTMIITEIADKIEKAGYTMVMQQIGTSDDEILAAARMERDKRLLGLIFLGGRLNYTKEQVSAINVPFVCCTFNNQYGTLDKSDYSSVCIDDNQAAYEAVEYLFKEGHRRIAVLLSGPDDGSVSQVRFAGYERALNDFGIELDENLIIPINSYNIADAYEGMKAWLKQNNDFSAVFAISDNMAMGAMKALREAGKSIPGDVAVIAIDGIEASEYMNPVLSTLCQPMKEMGDEAVKLVVDIIKGKKNHKHILLSTTLREGESFREV</sequence>
<organism evidence="5 6">
    <name type="scientific">Pseudobutyrivibrio xylanivorans</name>
    <dbReference type="NCBI Taxonomy" id="185007"/>
    <lineage>
        <taxon>Bacteria</taxon>
        <taxon>Bacillati</taxon>
        <taxon>Bacillota</taxon>
        <taxon>Clostridia</taxon>
        <taxon>Lachnospirales</taxon>
        <taxon>Lachnospiraceae</taxon>
        <taxon>Pseudobutyrivibrio</taxon>
    </lineage>
</organism>
<dbReference type="PROSITE" id="PS50932">
    <property type="entry name" value="HTH_LACI_2"/>
    <property type="match status" value="1"/>
</dbReference>
<dbReference type="Proteomes" id="UP000199428">
    <property type="component" value="Unassembled WGS sequence"/>
</dbReference>
<dbReference type="PRINTS" id="PR00036">
    <property type="entry name" value="HTHLACI"/>
</dbReference>
<reference evidence="5 6" key="1">
    <citation type="submission" date="2016-10" db="EMBL/GenBank/DDBJ databases">
        <authorList>
            <person name="de Groot N.N."/>
        </authorList>
    </citation>
    <scope>NUCLEOTIDE SEQUENCE [LARGE SCALE GENOMIC DNA]</scope>
    <source>
        <strain evidence="5 6">DSM 10317</strain>
    </source>
</reference>
<gene>
    <name evidence="5" type="ORF">SAMN02910350_01582</name>
</gene>
<dbReference type="CDD" id="cd01392">
    <property type="entry name" value="HTH_LacI"/>
    <property type="match status" value="1"/>
</dbReference>
<keyword evidence="1" id="KW-0805">Transcription regulation</keyword>
<dbReference type="InterPro" id="IPR000843">
    <property type="entry name" value="HTH_LacI"/>
</dbReference>
<dbReference type="AlphaFoldDB" id="A0A1G5RY75"/>
<dbReference type="PANTHER" id="PTHR30146">
    <property type="entry name" value="LACI-RELATED TRANSCRIPTIONAL REPRESSOR"/>
    <property type="match status" value="1"/>
</dbReference>
<dbReference type="PANTHER" id="PTHR30146:SF109">
    <property type="entry name" value="HTH-TYPE TRANSCRIPTIONAL REGULATOR GALS"/>
    <property type="match status" value="1"/>
</dbReference>
<dbReference type="SMART" id="SM00354">
    <property type="entry name" value="HTH_LACI"/>
    <property type="match status" value="1"/>
</dbReference>
<dbReference type="Pfam" id="PF13377">
    <property type="entry name" value="Peripla_BP_3"/>
    <property type="match status" value="1"/>
</dbReference>
<dbReference type="GO" id="GO:0000976">
    <property type="term" value="F:transcription cis-regulatory region binding"/>
    <property type="evidence" value="ECO:0007669"/>
    <property type="project" value="TreeGrafter"/>
</dbReference>
<dbReference type="EMBL" id="FMWK01000007">
    <property type="protein sequence ID" value="SCZ79042.1"/>
    <property type="molecule type" value="Genomic_DNA"/>
</dbReference>
<keyword evidence="3" id="KW-0804">Transcription</keyword>
<dbReference type="PROSITE" id="PS00356">
    <property type="entry name" value="HTH_LACI_1"/>
    <property type="match status" value="1"/>
</dbReference>
<dbReference type="InterPro" id="IPR046335">
    <property type="entry name" value="LacI/GalR-like_sensor"/>
</dbReference>
<keyword evidence="2" id="KW-0238">DNA-binding</keyword>
<dbReference type="InterPro" id="IPR010982">
    <property type="entry name" value="Lambda_DNA-bd_dom_sf"/>
</dbReference>
<feature type="domain" description="HTH lacI-type" evidence="4">
    <location>
        <begin position="1"/>
        <end position="55"/>
    </location>
</feature>
<evidence type="ECO:0000259" key="4">
    <source>
        <dbReference type="PROSITE" id="PS50932"/>
    </source>
</evidence>
<evidence type="ECO:0000256" key="1">
    <source>
        <dbReference type="ARBA" id="ARBA00023015"/>
    </source>
</evidence>
<dbReference type="RefSeq" id="WP_036952991.1">
    <property type="nucleotide sequence ID" value="NZ_FMWK01000007.1"/>
</dbReference>
<dbReference type="Gene3D" id="3.40.50.2300">
    <property type="match status" value="2"/>
</dbReference>
<dbReference type="Pfam" id="PF00356">
    <property type="entry name" value="LacI"/>
    <property type="match status" value="1"/>
</dbReference>
<dbReference type="InterPro" id="IPR028082">
    <property type="entry name" value="Peripla_BP_I"/>
</dbReference>
<dbReference type="SUPFAM" id="SSF53822">
    <property type="entry name" value="Periplasmic binding protein-like I"/>
    <property type="match status" value="1"/>
</dbReference>
<evidence type="ECO:0000313" key="5">
    <source>
        <dbReference type="EMBL" id="SCZ79042.1"/>
    </source>
</evidence>
<name>A0A1G5RY75_PSEXY</name>
<evidence type="ECO:0000256" key="2">
    <source>
        <dbReference type="ARBA" id="ARBA00023125"/>
    </source>
</evidence>
<evidence type="ECO:0000256" key="3">
    <source>
        <dbReference type="ARBA" id="ARBA00023163"/>
    </source>
</evidence>
<evidence type="ECO:0000313" key="6">
    <source>
        <dbReference type="Proteomes" id="UP000199428"/>
    </source>
</evidence>